<name>A0A934VRY9_9BACT</name>
<comment type="caution">
    <text evidence="1">The sequence shown here is derived from an EMBL/GenBank/DDBJ whole genome shotgun (WGS) entry which is preliminary data.</text>
</comment>
<sequence length="163" mass="18397">MLSAVDQYLKTLLTFVPCNKANRFNNDYIALIHVPANGPEKVYSLAFGENEPLLTVASYKSAVWEIVEHFDSQDQPKPELDALQAQLEADHPALDYLGVKTLRNCENYSDGQAGLDYYLMLWQKDGESGVVECYEPYSRDDYAWATVIGALQVLSSQFEYAIK</sequence>
<gene>
    <name evidence="1" type="ORF">JIN87_16410</name>
</gene>
<dbReference type="AlphaFoldDB" id="A0A934VRY9"/>
<accession>A0A934VRY9</accession>
<reference evidence="1" key="1">
    <citation type="submission" date="2021-01" db="EMBL/GenBank/DDBJ databases">
        <title>Modified the classification status of verrucomicrobia.</title>
        <authorList>
            <person name="Feng X."/>
        </authorList>
    </citation>
    <scope>NUCLEOTIDE SEQUENCE</scope>
    <source>
        <strain evidence="1">KCTC 13126</strain>
    </source>
</reference>
<dbReference type="RefSeq" id="WP_200356675.1">
    <property type="nucleotide sequence ID" value="NZ_JAENIL010000030.1"/>
</dbReference>
<organism evidence="1 2">
    <name type="scientific">Pelagicoccus mobilis</name>
    <dbReference type="NCBI Taxonomy" id="415221"/>
    <lineage>
        <taxon>Bacteria</taxon>
        <taxon>Pseudomonadati</taxon>
        <taxon>Verrucomicrobiota</taxon>
        <taxon>Opitutia</taxon>
        <taxon>Puniceicoccales</taxon>
        <taxon>Pelagicoccaceae</taxon>
        <taxon>Pelagicoccus</taxon>
    </lineage>
</organism>
<keyword evidence="2" id="KW-1185">Reference proteome</keyword>
<protein>
    <submittedName>
        <fullName evidence="1">Uncharacterized protein</fullName>
    </submittedName>
</protein>
<evidence type="ECO:0000313" key="2">
    <source>
        <dbReference type="Proteomes" id="UP000617628"/>
    </source>
</evidence>
<dbReference type="Proteomes" id="UP000617628">
    <property type="component" value="Unassembled WGS sequence"/>
</dbReference>
<proteinExistence type="predicted"/>
<dbReference type="EMBL" id="JAENIL010000030">
    <property type="protein sequence ID" value="MBK1878465.1"/>
    <property type="molecule type" value="Genomic_DNA"/>
</dbReference>
<evidence type="ECO:0000313" key="1">
    <source>
        <dbReference type="EMBL" id="MBK1878465.1"/>
    </source>
</evidence>